<dbReference type="PANTHER" id="PTHR12124">
    <property type="entry name" value="POLYMYOSITIS/SCLERODERMA AUTOANTIGEN-RELATED"/>
    <property type="match status" value="1"/>
</dbReference>
<gene>
    <name evidence="2" type="ORF">KY290_018734</name>
</gene>
<comment type="caution">
    <text evidence="2">The sequence shown here is derived from an EMBL/GenBank/DDBJ whole genome shotgun (WGS) entry which is preliminary data.</text>
</comment>
<accession>A0ABQ7VFB8</accession>
<sequence>MCVTEDSTNLHPYKEEITELMKSSNAEFLEHFGGNFEDFTMRESYVWVESESQLMELAEVLSKERVFAVDTEQHSLRSFLGFTALVQVYSSLD</sequence>
<dbReference type="Pfam" id="PF01612">
    <property type="entry name" value="DNA_pol_A_exo1"/>
    <property type="match status" value="1"/>
</dbReference>
<name>A0ABQ7VFB8_SOLTU</name>
<evidence type="ECO:0000313" key="2">
    <source>
        <dbReference type="EMBL" id="KAH0762661.1"/>
    </source>
</evidence>
<dbReference type="Gene3D" id="3.30.420.10">
    <property type="entry name" value="Ribonuclease H-like superfamily/Ribonuclease H"/>
    <property type="match status" value="1"/>
</dbReference>
<protein>
    <recommendedName>
        <fullName evidence="1">3'-5' exonuclease domain-containing protein</fullName>
    </recommendedName>
</protein>
<dbReference type="InterPro" id="IPR012337">
    <property type="entry name" value="RNaseH-like_sf"/>
</dbReference>
<organism evidence="2 3">
    <name type="scientific">Solanum tuberosum</name>
    <name type="common">Potato</name>
    <dbReference type="NCBI Taxonomy" id="4113"/>
    <lineage>
        <taxon>Eukaryota</taxon>
        <taxon>Viridiplantae</taxon>
        <taxon>Streptophyta</taxon>
        <taxon>Embryophyta</taxon>
        <taxon>Tracheophyta</taxon>
        <taxon>Spermatophyta</taxon>
        <taxon>Magnoliopsida</taxon>
        <taxon>eudicotyledons</taxon>
        <taxon>Gunneridae</taxon>
        <taxon>Pentapetalae</taxon>
        <taxon>asterids</taxon>
        <taxon>lamiids</taxon>
        <taxon>Solanales</taxon>
        <taxon>Solanaceae</taxon>
        <taxon>Solanoideae</taxon>
        <taxon>Solaneae</taxon>
        <taxon>Solanum</taxon>
    </lineage>
</organism>
<feature type="domain" description="3'-5' exonuclease" evidence="1">
    <location>
        <begin position="45"/>
        <end position="89"/>
    </location>
</feature>
<dbReference type="PANTHER" id="PTHR12124:SF68">
    <property type="entry name" value="PROTEIN RRP6-LIKE 3"/>
    <property type="match status" value="1"/>
</dbReference>
<dbReference type="Proteomes" id="UP000826656">
    <property type="component" value="Unassembled WGS sequence"/>
</dbReference>
<evidence type="ECO:0000313" key="3">
    <source>
        <dbReference type="Proteomes" id="UP000826656"/>
    </source>
</evidence>
<dbReference type="InterPro" id="IPR045092">
    <property type="entry name" value="Rrp6-like"/>
</dbReference>
<keyword evidence="3" id="KW-1185">Reference proteome</keyword>
<reference evidence="2 3" key="1">
    <citation type="journal article" date="2021" name="bioRxiv">
        <title>Chromosome-scale and haplotype-resolved genome assembly of a tetraploid potato cultivar.</title>
        <authorList>
            <person name="Sun H."/>
            <person name="Jiao W.-B."/>
            <person name="Krause K."/>
            <person name="Campoy J.A."/>
            <person name="Goel M."/>
            <person name="Folz-Donahue K."/>
            <person name="Kukat C."/>
            <person name="Huettel B."/>
            <person name="Schneeberger K."/>
        </authorList>
    </citation>
    <scope>NUCLEOTIDE SEQUENCE [LARGE SCALE GENOMIC DNA]</scope>
    <source>
        <strain evidence="2">SolTubOtavaFocal</strain>
        <tissue evidence="2">Leaves</tissue>
    </source>
</reference>
<evidence type="ECO:0000259" key="1">
    <source>
        <dbReference type="Pfam" id="PF01612"/>
    </source>
</evidence>
<dbReference type="SUPFAM" id="SSF53098">
    <property type="entry name" value="Ribonuclease H-like"/>
    <property type="match status" value="1"/>
</dbReference>
<dbReference type="InterPro" id="IPR002562">
    <property type="entry name" value="3'-5'_exonuclease_dom"/>
</dbReference>
<proteinExistence type="predicted"/>
<dbReference type="EMBL" id="JAIVGD010000013">
    <property type="protein sequence ID" value="KAH0762661.1"/>
    <property type="molecule type" value="Genomic_DNA"/>
</dbReference>
<dbReference type="InterPro" id="IPR036397">
    <property type="entry name" value="RNaseH_sf"/>
</dbReference>